<evidence type="ECO:0000313" key="1">
    <source>
        <dbReference type="EMBL" id="CEG45859.1"/>
    </source>
</evidence>
<proteinExistence type="predicted"/>
<protein>
    <submittedName>
        <fullName evidence="1">Uncharacterized protein</fullName>
    </submittedName>
</protein>
<reference evidence="2" key="1">
    <citation type="submission" date="2014-09" db="EMBL/GenBank/DDBJ databases">
        <authorList>
            <person name="Sharma Rahul"/>
            <person name="Thines Marco"/>
        </authorList>
    </citation>
    <scope>NUCLEOTIDE SEQUENCE [LARGE SCALE GENOMIC DNA]</scope>
</reference>
<evidence type="ECO:0000313" key="2">
    <source>
        <dbReference type="Proteomes" id="UP000054928"/>
    </source>
</evidence>
<dbReference type="EMBL" id="CCYD01001720">
    <property type="protein sequence ID" value="CEG45859.1"/>
    <property type="molecule type" value="Genomic_DNA"/>
</dbReference>
<dbReference type="GeneID" id="36397187"/>
<accession>A0A0N7L721</accession>
<dbReference type="AlphaFoldDB" id="A0A0N7L721"/>
<dbReference type="Proteomes" id="UP000054928">
    <property type="component" value="Unassembled WGS sequence"/>
</dbReference>
<name>A0A0N7L721_PLAHL</name>
<sequence>MNVANAGSLEYHSCLRRSLTICITHLLTENDIYCGMYTPNLLFALGCAPDYCFILALAQFIRSLKLKDSQTGFQRQEVLR</sequence>
<keyword evidence="2" id="KW-1185">Reference proteome</keyword>
<organism evidence="1 2">
    <name type="scientific">Plasmopara halstedii</name>
    <name type="common">Downy mildew of sunflower</name>
    <dbReference type="NCBI Taxonomy" id="4781"/>
    <lineage>
        <taxon>Eukaryota</taxon>
        <taxon>Sar</taxon>
        <taxon>Stramenopiles</taxon>
        <taxon>Oomycota</taxon>
        <taxon>Peronosporomycetes</taxon>
        <taxon>Peronosporales</taxon>
        <taxon>Peronosporaceae</taxon>
        <taxon>Plasmopara</taxon>
    </lineage>
</organism>
<dbReference type="RefSeq" id="XP_024582228.1">
    <property type="nucleotide sequence ID" value="XM_024716650.1"/>
</dbReference>